<organism evidence="2 3">
    <name type="scientific">Streptococcus gordonii</name>
    <dbReference type="NCBI Taxonomy" id="1302"/>
    <lineage>
        <taxon>Bacteria</taxon>
        <taxon>Bacillati</taxon>
        <taxon>Bacillota</taxon>
        <taxon>Bacilli</taxon>
        <taxon>Lactobacillales</taxon>
        <taxon>Streptococcaceae</taxon>
        <taxon>Streptococcus</taxon>
    </lineage>
</organism>
<keyword evidence="1" id="KW-1133">Transmembrane helix</keyword>
<dbReference type="RefSeq" id="WP_045504434.1">
    <property type="nucleotide sequence ID" value="NZ_CP077224.1"/>
</dbReference>
<proteinExistence type="predicted"/>
<keyword evidence="1" id="KW-0812">Transmembrane</keyword>
<name>A0AAW3H9S9_STRGN</name>
<evidence type="ECO:0000256" key="1">
    <source>
        <dbReference type="SAM" id="Phobius"/>
    </source>
</evidence>
<gene>
    <name evidence="2" type="ORF">TZ86_01289</name>
</gene>
<keyword evidence="1" id="KW-0472">Membrane</keyword>
<reference evidence="2 3" key="1">
    <citation type="submission" date="2015-02" db="EMBL/GenBank/DDBJ databases">
        <title>Evolution of amylase-binding proteins of oral streptococcal species.</title>
        <authorList>
            <person name="Haase E.M."/>
        </authorList>
    </citation>
    <scope>NUCLEOTIDE SEQUENCE [LARGE SCALE GENOMIC DNA]</scope>
    <source>
        <strain evidence="2 3">G9B</strain>
    </source>
</reference>
<evidence type="ECO:0008006" key="4">
    <source>
        <dbReference type="Google" id="ProtNLM"/>
    </source>
</evidence>
<accession>A0AAW3H9S9</accession>
<protein>
    <recommendedName>
        <fullName evidence="4">DUF4293 family protein</fullName>
    </recommendedName>
</protein>
<dbReference type="GeneID" id="93788151"/>
<dbReference type="AlphaFoldDB" id="A0AAW3H9S9"/>
<feature type="transmembrane region" description="Helical" evidence="1">
    <location>
        <begin position="66"/>
        <end position="83"/>
    </location>
</feature>
<sequence>MSENKERVKVSFPWQIGLLVALYLVIASMPFLHDKTSQIYLFQNNNPIFGGKEFADLNNSYFKNSFIFLSVLPALAVLLKFILKNKGYPFLASLQSFLFFIASFVLMVYTMFSITIQRDIYKLDWGYYFCQIIFLIFIFNDLSFLRAWIKKIPSP</sequence>
<evidence type="ECO:0000313" key="3">
    <source>
        <dbReference type="Proteomes" id="UP000033658"/>
    </source>
</evidence>
<evidence type="ECO:0000313" key="2">
    <source>
        <dbReference type="EMBL" id="KJQ59435.1"/>
    </source>
</evidence>
<comment type="caution">
    <text evidence="2">The sequence shown here is derived from an EMBL/GenBank/DDBJ whole genome shotgun (WGS) entry which is preliminary data.</text>
</comment>
<dbReference type="EMBL" id="JYGL01000001">
    <property type="protein sequence ID" value="KJQ59435.1"/>
    <property type="molecule type" value="Genomic_DNA"/>
</dbReference>
<dbReference type="Proteomes" id="UP000033658">
    <property type="component" value="Unassembled WGS sequence"/>
</dbReference>
<feature type="transmembrane region" description="Helical" evidence="1">
    <location>
        <begin position="90"/>
        <end position="114"/>
    </location>
</feature>
<feature type="transmembrane region" description="Helical" evidence="1">
    <location>
        <begin position="126"/>
        <end position="149"/>
    </location>
</feature>
<feature type="transmembrane region" description="Helical" evidence="1">
    <location>
        <begin position="12"/>
        <end position="32"/>
    </location>
</feature>